<reference evidence="1 2" key="1">
    <citation type="journal article" date="2022" name="Hortic Res">
        <title>A haplotype resolved chromosomal level avocado genome allows analysis of novel avocado genes.</title>
        <authorList>
            <person name="Nath O."/>
            <person name="Fletcher S.J."/>
            <person name="Hayward A."/>
            <person name="Shaw L.M."/>
            <person name="Masouleh A.K."/>
            <person name="Furtado A."/>
            <person name="Henry R.J."/>
            <person name="Mitter N."/>
        </authorList>
    </citation>
    <scope>NUCLEOTIDE SEQUENCE [LARGE SCALE GENOMIC DNA]</scope>
    <source>
        <strain evidence="2">cv. Hass</strain>
    </source>
</reference>
<organism evidence="1 2">
    <name type="scientific">Persea americana</name>
    <name type="common">Avocado</name>
    <dbReference type="NCBI Taxonomy" id="3435"/>
    <lineage>
        <taxon>Eukaryota</taxon>
        <taxon>Viridiplantae</taxon>
        <taxon>Streptophyta</taxon>
        <taxon>Embryophyta</taxon>
        <taxon>Tracheophyta</taxon>
        <taxon>Spermatophyta</taxon>
        <taxon>Magnoliopsida</taxon>
        <taxon>Magnoliidae</taxon>
        <taxon>Laurales</taxon>
        <taxon>Lauraceae</taxon>
        <taxon>Persea</taxon>
    </lineage>
</organism>
<protein>
    <submittedName>
        <fullName evidence="1">Uncharacterized protein</fullName>
    </submittedName>
</protein>
<sequence length="75" mass="8456">MALHDTFEPVKATLLHCIPLPTPNQAISELLSKETRLGTLQQRPLDTAYASHHSRSFKQAQSRNPLDQPPCNYCK</sequence>
<proteinExistence type="predicted"/>
<evidence type="ECO:0000313" key="1">
    <source>
        <dbReference type="EMBL" id="KAJ8643438.1"/>
    </source>
</evidence>
<comment type="caution">
    <text evidence="1">The sequence shown here is derived from an EMBL/GenBank/DDBJ whole genome shotgun (WGS) entry which is preliminary data.</text>
</comment>
<dbReference type="EMBL" id="CM056810">
    <property type="protein sequence ID" value="KAJ8643438.1"/>
    <property type="molecule type" value="Genomic_DNA"/>
</dbReference>
<evidence type="ECO:0000313" key="2">
    <source>
        <dbReference type="Proteomes" id="UP001234297"/>
    </source>
</evidence>
<keyword evidence="2" id="KW-1185">Reference proteome</keyword>
<gene>
    <name evidence="1" type="ORF">MRB53_005186</name>
</gene>
<name>A0ACC2MDE0_PERAE</name>
<dbReference type="Proteomes" id="UP001234297">
    <property type="component" value="Chromosome 2"/>
</dbReference>
<accession>A0ACC2MDE0</accession>